<evidence type="ECO:0000256" key="2">
    <source>
        <dbReference type="ARBA" id="ARBA00022448"/>
    </source>
</evidence>
<dbReference type="PROSITE" id="PS50990">
    <property type="entry name" value="PEPTIDASE_C39"/>
    <property type="match status" value="1"/>
</dbReference>
<keyword evidence="4 13" id="KW-0812">Transmembrane</keyword>
<keyword evidence="2" id="KW-0813">Transport</keyword>
<dbReference type="AlphaFoldDB" id="A0A4T0UQZ0"/>
<comment type="similarity">
    <text evidence="11">Belongs to the ABC transporter superfamily. Cyclolysin exporter (TC 3.A.1.109.2) family.</text>
</comment>
<reference evidence="17 18" key="1">
    <citation type="submission" date="2019-04" db="EMBL/GenBank/DDBJ databases">
        <title>Crenobacter sp. nov.</title>
        <authorList>
            <person name="Shi S."/>
        </authorList>
    </citation>
    <scope>NUCLEOTIDE SEQUENCE [LARGE SCALE GENOMIC DNA]</scope>
    <source>
        <strain evidence="17 18">GY 70310</strain>
    </source>
</reference>
<dbReference type="InterPro" id="IPR027417">
    <property type="entry name" value="P-loop_NTPase"/>
</dbReference>
<dbReference type="InterPro" id="IPR017871">
    <property type="entry name" value="ABC_transporter-like_CS"/>
</dbReference>
<feature type="transmembrane region" description="Helical" evidence="13">
    <location>
        <begin position="208"/>
        <end position="225"/>
    </location>
</feature>
<dbReference type="Gene3D" id="3.90.70.10">
    <property type="entry name" value="Cysteine proteinases"/>
    <property type="match status" value="1"/>
</dbReference>
<gene>
    <name evidence="17" type="ORF">E5K04_11765</name>
</gene>
<dbReference type="OrthoDB" id="8554730at2"/>
<evidence type="ECO:0000256" key="10">
    <source>
        <dbReference type="ARBA" id="ARBA00055355"/>
    </source>
</evidence>
<dbReference type="GO" id="GO:0005524">
    <property type="term" value="F:ATP binding"/>
    <property type="evidence" value="ECO:0007669"/>
    <property type="project" value="UniProtKB-KW"/>
</dbReference>
<evidence type="ECO:0000313" key="18">
    <source>
        <dbReference type="Proteomes" id="UP000308891"/>
    </source>
</evidence>
<dbReference type="FunFam" id="3.40.50.300:FF:000299">
    <property type="entry name" value="ABC transporter ATP-binding protein/permease"/>
    <property type="match status" value="1"/>
</dbReference>
<dbReference type="InterPro" id="IPR017750">
    <property type="entry name" value="ATPase_T1SS"/>
</dbReference>
<dbReference type="GO" id="GO:0031640">
    <property type="term" value="P:killing of cells of another organism"/>
    <property type="evidence" value="ECO:0007669"/>
    <property type="project" value="UniProtKB-KW"/>
</dbReference>
<keyword evidence="7" id="KW-0067">ATP-binding</keyword>
<dbReference type="CDD" id="cd02421">
    <property type="entry name" value="Peptidase_C39_likeD"/>
    <property type="match status" value="1"/>
</dbReference>
<dbReference type="PANTHER" id="PTHR24221:SF248">
    <property type="entry name" value="ABC TRANSPORTER TRANSMEMBRANE REGION"/>
    <property type="match status" value="1"/>
</dbReference>
<sequence>MAFHTQVPADGAGLSRQSTHVDPLLDCLFALARGYGLAVTRESLTAGIPLPDNRLSPSMFARSARRAGLAARVTRQTIASLREALLPAVLLIDGTDACILRERDGDTLRVSYAELPDAVVEVALAELEARYAGVAILVKPRYQYEKRAPEMAQIRSRHWFWQTVFASAPLYRDAMVAALLINLFALVFPIISMNVYDRVVPNMATDTLWVLAVGGALVLMFDFLLKVSRGYLIDLASKRVDVTLSALIMERVLGIRLEARPASVGAFAANLRAFETIRDFIASASVTALIDMPFLLLFVLVIAWISPWMAIPVLVAALLMVGFAWLVQAKMQEMAETTLRAGAQRNAHLVESLAGLDTIKVLGAEGELQGKWERSTLFLAQVGSRLKLLASTTQNFAGFIQQLVSVAMLVAGVYMIMLGQLSMGGMIAAIMLSGRAMAPLGQVVGLLTQYHNAKTSLASLDGFMKMPVEREADANFFHRVSFKGEIEFSDVSFSYPQNPMIALKGVSFRIRAGERVAVIGRVGSGKSTLQKLILGLFQPSGGSIRVDGVDIKQIDPAELRRHIGYVPQDPVLFYGSLRQNIAMGSPYAYDASVAAAAEQAGLTEFVGAHPQGFDMLIGERGESLSGGQRKAVAIARALLNAPPILLLDEPTSNMDHTSEARIRETLRAIAPGRTVLLVTHHNALLDLVDRLIVVDQGRIVADGPREEVVAALQQGRVGRAA</sequence>
<evidence type="ECO:0000256" key="6">
    <source>
        <dbReference type="ARBA" id="ARBA00022741"/>
    </source>
</evidence>
<dbReference type="SUPFAM" id="SSF52540">
    <property type="entry name" value="P-loop containing nucleoside triphosphate hydrolases"/>
    <property type="match status" value="1"/>
</dbReference>
<dbReference type="PROSITE" id="PS50893">
    <property type="entry name" value="ABC_TRANSPORTER_2"/>
    <property type="match status" value="1"/>
</dbReference>
<evidence type="ECO:0000259" key="14">
    <source>
        <dbReference type="PROSITE" id="PS50893"/>
    </source>
</evidence>
<keyword evidence="5" id="KW-0354">Hemolysis</keyword>
<proteinExistence type="inferred from homology"/>
<dbReference type="Gene3D" id="1.20.1560.10">
    <property type="entry name" value="ABC transporter type 1, transmembrane domain"/>
    <property type="match status" value="1"/>
</dbReference>
<evidence type="ECO:0000256" key="7">
    <source>
        <dbReference type="ARBA" id="ARBA00022840"/>
    </source>
</evidence>
<evidence type="ECO:0000256" key="8">
    <source>
        <dbReference type="ARBA" id="ARBA00022989"/>
    </source>
</evidence>
<dbReference type="NCBIfam" id="TIGR03375">
    <property type="entry name" value="type_I_sec_LssB"/>
    <property type="match status" value="1"/>
</dbReference>
<feature type="transmembrane region" description="Helical" evidence="13">
    <location>
        <begin position="280"/>
        <end position="302"/>
    </location>
</feature>
<comment type="caution">
    <text evidence="17">The sequence shown here is derived from an EMBL/GenBank/DDBJ whole genome shotgun (WGS) entry which is preliminary data.</text>
</comment>
<feature type="domain" description="ABC transmembrane type-1" evidence="15">
    <location>
        <begin position="174"/>
        <end position="452"/>
    </location>
</feature>
<dbReference type="SUPFAM" id="SSF90123">
    <property type="entry name" value="ABC transporter transmembrane region"/>
    <property type="match status" value="1"/>
</dbReference>
<dbReference type="GO" id="GO:0140359">
    <property type="term" value="F:ABC-type transporter activity"/>
    <property type="evidence" value="ECO:0007669"/>
    <property type="project" value="InterPro"/>
</dbReference>
<dbReference type="GO" id="GO:0016887">
    <property type="term" value="F:ATP hydrolysis activity"/>
    <property type="evidence" value="ECO:0007669"/>
    <property type="project" value="InterPro"/>
</dbReference>
<protein>
    <recommendedName>
        <fullName evidence="12">Cyclolysin secretion/processing ATP-binding protein CyaB</fullName>
    </recommendedName>
</protein>
<dbReference type="Proteomes" id="UP000308891">
    <property type="component" value="Unassembled WGS sequence"/>
</dbReference>
<feature type="domain" description="ABC transporter" evidence="14">
    <location>
        <begin position="486"/>
        <end position="721"/>
    </location>
</feature>
<feature type="transmembrane region" description="Helical" evidence="13">
    <location>
        <begin position="174"/>
        <end position="196"/>
    </location>
</feature>
<evidence type="ECO:0000259" key="15">
    <source>
        <dbReference type="PROSITE" id="PS50929"/>
    </source>
</evidence>
<dbReference type="PROSITE" id="PS00211">
    <property type="entry name" value="ABC_TRANSPORTER_1"/>
    <property type="match status" value="1"/>
</dbReference>
<dbReference type="CDD" id="cd03245">
    <property type="entry name" value="ABCC_bacteriocin_exporters"/>
    <property type="match status" value="1"/>
</dbReference>
<keyword evidence="5" id="KW-0204">Cytolysis</keyword>
<organism evidence="17 18">
    <name type="scientific">Crenobacter intestini</name>
    <dbReference type="NCBI Taxonomy" id="2563443"/>
    <lineage>
        <taxon>Bacteria</taxon>
        <taxon>Pseudomonadati</taxon>
        <taxon>Pseudomonadota</taxon>
        <taxon>Betaproteobacteria</taxon>
        <taxon>Neisseriales</taxon>
        <taxon>Neisseriaceae</taxon>
        <taxon>Crenobacter</taxon>
    </lineage>
</organism>
<evidence type="ECO:0000256" key="4">
    <source>
        <dbReference type="ARBA" id="ARBA00022692"/>
    </source>
</evidence>
<dbReference type="EMBL" id="STGJ01000012">
    <property type="protein sequence ID" value="TIC81252.1"/>
    <property type="molecule type" value="Genomic_DNA"/>
</dbReference>
<dbReference type="GO" id="GO:0005886">
    <property type="term" value="C:plasma membrane"/>
    <property type="evidence" value="ECO:0007669"/>
    <property type="project" value="UniProtKB-SubCell"/>
</dbReference>
<dbReference type="RefSeq" id="WP_136554293.1">
    <property type="nucleotide sequence ID" value="NZ_STGJ01000012.1"/>
</dbReference>
<dbReference type="InterPro" id="IPR036640">
    <property type="entry name" value="ABC1_TM_sf"/>
</dbReference>
<dbReference type="Pfam" id="PF00005">
    <property type="entry name" value="ABC_tran"/>
    <property type="match status" value="1"/>
</dbReference>
<keyword evidence="6" id="KW-0547">Nucleotide-binding</keyword>
<dbReference type="PROSITE" id="PS50929">
    <property type="entry name" value="ABC_TM1F"/>
    <property type="match status" value="1"/>
</dbReference>
<name>A0A4T0UQZ0_9NEIS</name>
<feature type="transmembrane region" description="Helical" evidence="13">
    <location>
        <begin position="396"/>
        <end position="417"/>
    </location>
</feature>
<comment type="subcellular location">
    <subcellularLocation>
        <location evidence="1">Cell membrane</location>
        <topology evidence="1">Multi-pass membrane protein</topology>
    </subcellularLocation>
</comment>
<accession>A0A4T0UQZ0</accession>
<dbReference type="Pfam" id="PF00664">
    <property type="entry name" value="ABC_membrane"/>
    <property type="match status" value="1"/>
</dbReference>
<dbReference type="PANTHER" id="PTHR24221">
    <property type="entry name" value="ATP-BINDING CASSETTE SUB-FAMILY B"/>
    <property type="match status" value="1"/>
</dbReference>
<evidence type="ECO:0000256" key="12">
    <source>
        <dbReference type="ARBA" id="ARBA00072252"/>
    </source>
</evidence>
<evidence type="ECO:0000256" key="1">
    <source>
        <dbReference type="ARBA" id="ARBA00004651"/>
    </source>
</evidence>
<dbReference type="InterPro" id="IPR005074">
    <property type="entry name" value="Peptidase_C39"/>
</dbReference>
<keyword evidence="8 13" id="KW-1133">Transmembrane helix</keyword>
<evidence type="ECO:0000256" key="9">
    <source>
        <dbReference type="ARBA" id="ARBA00023136"/>
    </source>
</evidence>
<evidence type="ECO:0000256" key="13">
    <source>
        <dbReference type="SAM" id="Phobius"/>
    </source>
</evidence>
<evidence type="ECO:0000256" key="11">
    <source>
        <dbReference type="ARBA" id="ARBA00061173"/>
    </source>
</evidence>
<dbReference type="SMART" id="SM00382">
    <property type="entry name" value="AAA"/>
    <property type="match status" value="1"/>
</dbReference>
<dbReference type="Pfam" id="PF03412">
    <property type="entry name" value="Peptidase_C39"/>
    <property type="match status" value="1"/>
</dbReference>
<evidence type="ECO:0000313" key="17">
    <source>
        <dbReference type="EMBL" id="TIC81252.1"/>
    </source>
</evidence>
<dbReference type="GO" id="GO:0008233">
    <property type="term" value="F:peptidase activity"/>
    <property type="evidence" value="ECO:0007669"/>
    <property type="project" value="InterPro"/>
</dbReference>
<dbReference type="InterPro" id="IPR039421">
    <property type="entry name" value="Type_1_exporter"/>
</dbReference>
<dbReference type="Gene3D" id="3.40.50.300">
    <property type="entry name" value="P-loop containing nucleotide triphosphate hydrolases"/>
    <property type="match status" value="1"/>
</dbReference>
<dbReference type="InterPro" id="IPR011527">
    <property type="entry name" value="ABC1_TM_dom"/>
</dbReference>
<keyword evidence="9 13" id="KW-0472">Membrane</keyword>
<feature type="domain" description="Peptidase C39" evidence="16">
    <location>
        <begin position="17"/>
        <end position="138"/>
    </location>
</feature>
<comment type="function">
    <text evidence="10">Involved in the export of calmodulin-sensitive adenylate cyclase-hemolysin (cyclolysin).</text>
</comment>
<keyword evidence="18" id="KW-1185">Reference proteome</keyword>
<dbReference type="InterPro" id="IPR003439">
    <property type="entry name" value="ABC_transporter-like_ATP-bd"/>
</dbReference>
<evidence type="ECO:0000259" key="16">
    <source>
        <dbReference type="PROSITE" id="PS50990"/>
    </source>
</evidence>
<dbReference type="GO" id="GO:0006508">
    <property type="term" value="P:proteolysis"/>
    <property type="evidence" value="ECO:0007669"/>
    <property type="project" value="InterPro"/>
</dbReference>
<dbReference type="InterPro" id="IPR003593">
    <property type="entry name" value="AAA+_ATPase"/>
</dbReference>
<evidence type="ECO:0000256" key="3">
    <source>
        <dbReference type="ARBA" id="ARBA00022475"/>
    </source>
</evidence>
<feature type="transmembrane region" description="Helical" evidence="13">
    <location>
        <begin position="308"/>
        <end position="327"/>
    </location>
</feature>
<evidence type="ECO:0000256" key="5">
    <source>
        <dbReference type="ARBA" id="ARBA00022735"/>
    </source>
</evidence>
<keyword evidence="3" id="KW-1003">Cell membrane</keyword>
<dbReference type="CDD" id="cd18587">
    <property type="entry name" value="ABC_6TM_LapB_like"/>
    <property type="match status" value="1"/>
</dbReference>
<dbReference type="GO" id="GO:0034040">
    <property type="term" value="F:ATPase-coupled lipid transmembrane transporter activity"/>
    <property type="evidence" value="ECO:0007669"/>
    <property type="project" value="TreeGrafter"/>
</dbReference>